<accession>A0A2K8N7E3</accession>
<dbReference type="InterPro" id="IPR010982">
    <property type="entry name" value="Lambda_DNA-bd_dom_sf"/>
</dbReference>
<dbReference type="PROSITE" id="PS50943">
    <property type="entry name" value="HTH_CROC1"/>
    <property type="match status" value="1"/>
</dbReference>
<protein>
    <recommendedName>
        <fullName evidence="2">HTH cro/C1-type domain-containing protein</fullName>
    </recommendedName>
</protein>
<proteinExistence type="inferred from homology"/>
<reference evidence="4" key="1">
    <citation type="submission" date="2017-11" db="EMBL/GenBank/DDBJ databases">
        <title>Complete Genome Sequence of Kyrpidia sp. Strain EA-1, a thermophilic, hydrogen-oxidizing Bacterium, isolated from the Azores.</title>
        <authorList>
            <person name="Reiner J.E."/>
            <person name="Lapp C.J."/>
            <person name="Bunk B."/>
            <person name="Gescher J."/>
        </authorList>
    </citation>
    <scope>NUCLEOTIDE SEQUENCE [LARGE SCALE GENOMIC DNA]</scope>
    <source>
        <strain evidence="4">EA-1</strain>
    </source>
</reference>
<dbReference type="EMBL" id="CP024955">
    <property type="protein sequence ID" value="ATY84510.1"/>
    <property type="molecule type" value="Genomic_DNA"/>
</dbReference>
<evidence type="ECO:0000259" key="2">
    <source>
        <dbReference type="PROSITE" id="PS50943"/>
    </source>
</evidence>
<dbReference type="PANTHER" id="PTHR43236:SF1">
    <property type="entry name" value="BLL7220 PROTEIN"/>
    <property type="match status" value="1"/>
</dbReference>
<evidence type="ECO:0000256" key="1">
    <source>
        <dbReference type="ARBA" id="ARBA00007227"/>
    </source>
</evidence>
<dbReference type="Pfam" id="PF13443">
    <property type="entry name" value="HTH_26"/>
    <property type="match status" value="1"/>
</dbReference>
<dbReference type="OrthoDB" id="9816277at2"/>
<dbReference type="PANTHER" id="PTHR43236">
    <property type="entry name" value="ANTITOXIN HIGA1"/>
    <property type="match status" value="1"/>
</dbReference>
<dbReference type="CDD" id="cd00093">
    <property type="entry name" value="HTH_XRE"/>
    <property type="match status" value="1"/>
</dbReference>
<dbReference type="Gene3D" id="1.10.260.40">
    <property type="entry name" value="lambda repressor-like DNA-binding domains"/>
    <property type="match status" value="1"/>
</dbReference>
<comment type="similarity">
    <text evidence="1">Belongs to the short-chain fatty acyl-CoA assimilation regulator (ScfR) family.</text>
</comment>
<sequence>MSVKTIARNLERIRGERRMSVEQLAKAVGVTRPTMYKYLRGEQPIDSAKLEKLCEALGVSVRQILSEEVEMFTFLFRADNPKENFTQELRHTLLERLDEYWSVVEALGENRVVMVPPSYRLEGELDHVMKAQIRDVADRVRSALGVEGYVGHLIFQMLEDWHIHVLAWPLGSGFDALSAYTERRGAFIIVNDDRDIPEERKIFSVAHELGHLLFHRDQYRENGGAYAKSRGNRDEMVASQFASHFLIPRSRLTECEMVLARSRNKLRDILQLKREFGVSAQALILALKDVGILTGREYGYLKREIEQRYGIREPNPMPYVEKNGRAKMMLRRLHGEEGVSTSKAAAVLGIPYDEANRLLAGWEREDSAGDF</sequence>
<name>A0A2K8N7E3_9BACL</name>
<feature type="domain" description="HTH cro/C1-type" evidence="2">
    <location>
        <begin position="10"/>
        <end position="64"/>
    </location>
</feature>
<evidence type="ECO:0000313" key="3">
    <source>
        <dbReference type="EMBL" id="ATY84510.1"/>
    </source>
</evidence>
<dbReference type="InterPro" id="IPR052345">
    <property type="entry name" value="Rad_response_metalloprotease"/>
</dbReference>
<evidence type="ECO:0000313" key="4">
    <source>
        <dbReference type="Proteomes" id="UP000231932"/>
    </source>
</evidence>
<keyword evidence="4" id="KW-1185">Reference proteome</keyword>
<dbReference type="AlphaFoldDB" id="A0A2K8N7E3"/>
<dbReference type="KEGG" id="kyr:CVV65_05695"/>
<dbReference type="RefSeq" id="WP_100667329.1">
    <property type="nucleotide sequence ID" value="NZ_CP024955.1"/>
</dbReference>
<dbReference type="GO" id="GO:0003677">
    <property type="term" value="F:DNA binding"/>
    <property type="evidence" value="ECO:0007669"/>
    <property type="project" value="InterPro"/>
</dbReference>
<dbReference type="SUPFAM" id="SSF47413">
    <property type="entry name" value="lambda repressor-like DNA-binding domains"/>
    <property type="match status" value="1"/>
</dbReference>
<dbReference type="Gene3D" id="1.10.10.2910">
    <property type="match status" value="1"/>
</dbReference>
<dbReference type="SMART" id="SM00530">
    <property type="entry name" value="HTH_XRE"/>
    <property type="match status" value="1"/>
</dbReference>
<dbReference type="InterPro" id="IPR001387">
    <property type="entry name" value="Cro/C1-type_HTH"/>
</dbReference>
<gene>
    <name evidence="3" type="ORF">CVV65_05695</name>
</gene>
<dbReference type="Pfam" id="PF06114">
    <property type="entry name" value="Peptidase_M78"/>
    <property type="match status" value="1"/>
</dbReference>
<dbReference type="Proteomes" id="UP000231932">
    <property type="component" value="Chromosome"/>
</dbReference>
<organism evidence="3 4">
    <name type="scientific">Kyrpidia spormannii</name>
    <dbReference type="NCBI Taxonomy" id="2055160"/>
    <lineage>
        <taxon>Bacteria</taxon>
        <taxon>Bacillati</taxon>
        <taxon>Bacillota</taxon>
        <taxon>Bacilli</taxon>
        <taxon>Bacillales</taxon>
        <taxon>Alicyclobacillaceae</taxon>
        <taxon>Kyrpidia</taxon>
    </lineage>
</organism>
<dbReference type="InterPro" id="IPR010359">
    <property type="entry name" value="IrrE_HExxH"/>
</dbReference>